<comment type="caution">
    <text evidence="1">The sequence shown here is derived from an EMBL/GenBank/DDBJ whole genome shotgun (WGS) entry which is preliminary data.</text>
</comment>
<reference evidence="1 2" key="1">
    <citation type="submission" date="2023-08" db="EMBL/GenBank/DDBJ databases">
        <title>A Necator americanus chromosomal reference genome.</title>
        <authorList>
            <person name="Ilik V."/>
            <person name="Petrzelkova K.J."/>
            <person name="Pardy F."/>
            <person name="Fuh T."/>
            <person name="Niatou-Singa F.S."/>
            <person name="Gouil Q."/>
            <person name="Baker L."/>
            <person name="Ritchie M.E."/>
            <person name="Jex A.R."/>
            <person name="Gazzola D."/>
            <person name="Li H."/>
            <person name="Toshio Fujiwara R."/>
            <person name="Zhan B."/>
            <person name="Aroian R.V."/>
            <person name="Pafco B."/>
            <person name="Schwarz E.M."/>
        </authorList>
    </citation>
    <scope>NUCLEOTIDE SEQUENCE [LARGE SCALE GENOMIC DNA]</scope>
    <source>
        <strain evidence="1 2">Aroian</strain>
        <tissue evidence="1">Whole animal</tissue>
    </source>
</reference>
<dbReference type="EMBL" id="JAVFWL010000004">
    <property type="protein sequence ID" value="KAK6752880.1"/>
    <property type="molecule type" value="Genomic_DNA"/>
</dbReference>
<evidence type="ECO:0000313" key="2">
    <source>
        <dbReference type="Proteomes" id="UP001303046"/>
    </source>
</evidence>
<proteinExistence type="predicted"/>
<protein>
    <submittedName>
        <fullName evidence="1">Uncharacterized protein</fullName>
    </submittedName>
</protein>
<sequence>MSRSITCTQSVLFNIYASCCHISPIKSLIIASLLQRNVQPILLLLNVINVLNWDMVCRRFIESDSSRYFILC</sequence>
<accession>A0ABR1DS74</accession>
<dbReference type="Proteomes" id="UP001303046">
    <property type="component" value="Unassembled WGS sequence"/>
</dbReference>
<organism evidence="1 2">
    <name type="scientific">Necator americanus</name>
    <name type="common">Human hookworm</name>
    <dbReference type="NCBI Taxonomy" id="51031"/>
    <lineage>
        <taxon>Eukaryota</taxon>
        <taxon>Metazoa</taxon>
        <taxon>Ecdysozoa</taxon>
        <taxon>Nematoda</taxon>
        <taxon>Chromadorea</taxon>
        <taxon>Rhabditida</taxon>
        <taxon>Rhabditina</taxon>
        <taxon>Rhabditomorpha</taxon>
        <taxon>Strongyloidea</taxon>
        <taxon>Ancylostomatidae</taxon>
        <taxon>Bunostominae</taxon>
        <taxon>Necator</taxon>
    </lineage>
</organism>
<evidence type="ECO:0000313" key="1">
    <source>
        <dbReference type="EMBL" id="KAK6752880.1"/>
    </source>
</evidence>
<keyword evidence="2" id="KW-1185">Reference proteome</keyword>
<gene>
    <name evidence="1" type="primary">Necator_chrIV.g17262</name>
    <name evidence="1" type="ORF">RB195_003964</name>
</gene>
<name>A0ABR1DS74_NECAM</name>